<accession>A0AAN8IRP0</accession>
<keyword evidence="1" id="KW-0732">Signal</keyword>
<evidence type="ECO:0008006" key="4">
    <source>
        <dbReference type="Google" id="ProtNLM"/>
    </source>
</evidence>
<gene>
    <name evidence="2" type="ORF">GCK32_001854</name>
</gene>
<dbReference type="Proteomes" id="UP001331761">
    <property type="component" value="Unassembled WGS sequence"/>
</dbReference>
<dbReference type="EMBL" id="WIXE01003956">
    <property type="protein sequence ID" value="KAK5983461.1"/>
    <property type="molecule type" value="Genomic_DNA"/>
</dbReference>
<feature type="chain" id="PRO_5042906296" description="DOMON domain-containing protein" evidence="1">
    <location>
        <begin position="21"/>
        <end position="603"/>
    </location>
</feature>
<evidence type="ECO:0000313" key="2">
    <source>
        <dbReference type="EMBL" id="KAK5983461.1"/>
    </source>
</evidence>
<organism evidence="2 3">
    <name type="scientific">Trichostrongylus colubriformis</name>
    <name type="common">Black scour worm</name>
    <dbReference type="NCBI Taxonomy" id="6319"/>
    <lineage>
        <taxon>Eukaryota</taxon>
        <taxon>Metazoa</taxon>
        <taxon>Ecdysozoa</taxon>
        <taxon>Nematoda</taxon>
        <taxon>Chromadorea</taxon>
        <taxon>Rhabditida</taxon>
        <taxon>Rhabditina</taxon>
        <taxon>Rhabditomorpha</taxon>
        <taxon>Strongyloidea</taxon>
        <taxon>Trichostrongylidae</taxon>
        <taxon>Trichostrongylus</taxon>
    </lineage>
</organism>
<protein>
    <recommendedName>
        <fullName evidence="4">DOMON domain-containing protein</fullName>
    </recommendedName>
</protein>
<dbReference type="AlphaFoldDB" id="A0AAN8IRP0"/>
<comment type="caution">
    <text evidence="2">The sequence shown here is derived from an EMBL/GenBank/DDBJ whole genome shotgun (WGS) entry which is preliminary data.</text>
</comment>
<evidence type="ECO:0000256" key="1">
    <source>
        <dbReference type="SAM" id="SignalP"/>
    </source>
</evidence>
<feature type="signal peptide" evidence="1">
    <location>
        <begin position="1"/>
        <end position="20"/>
    </location>
</feature>
<dbReference type="PANTHER" id="PTHR36516">
    <property type="entry name" value="PROTEIN CBG04168-RELATED"/>
    <property type="match status" value="1"/>
</dbReference>
<sequence>MSITTLTILTLLCCSNAVLSACVYTHPYGYSLRWLVLGDNVIFKLEHSNISMNEYTGIGFGKNLITNMDRIIVQLNSSDVSVFELPSYGKEVQPGMCDGTSLITLSKRHRNRNIRADFSRPIVTNSSDLNACQTWNFITTPTKIVNGSYYADSTNSDSVQICNIAQDCDVIKMMNATISTRSVPGPSDLRPFEKPKMVAALPRESSNLAPSLNWADPMLWLPNVERLQRRKRQTGYRPTNNIYGYDYSSSPSSQSDTARLVAETQYSQQQGGAGQSGGFQAYDAVPEQSAILSNDQQNALNYQQIRQSNPGSFNAAAYSANYYGGALADAPQRGQIQGGYQQSTSSNFVSPIYAPATSLAASPSSPAPYQSVVDLKTTRLRDPTTLAYYSDVPSTGNAQAMYYPYRTSTNYQTYNGNTISSANSGIFRDNAVSSASNGVYRDATANPCSLPDPYWCDYYVRIYMNSSITLSGLDRQTVCMAMAIAYSRNEGEIKPALSSPKEDDRLDELARLKYGYSVSELQAMYSQGNSTDTWIENNPKLGYEHTSQILIALGMGQISRAKAKDMLIEEWWKLSKEHQDQMKNRMRFFVVLDAMAREQWRAK</sequence>
<proteinExistence type="predicted"/>
<evidence type="ECO:0000313" key="3">
    <source>
        <dbReference type="Proteomes" id="UP001331761"/>
    </source>
</evidence>
<reference evidence="2 3" key="1">
    <citation type="submission" date="2019-10" db="EMBL/GenBank/DDBJ databases">
        <title>Assembly and Annotation for the nematode Trichostrongylus colubriformis.</title>
        <authorList>
            <person name="Martin J."/>
        </authorList>
    </citation>
    <scope>NUCLEOTIDE SEQUENCE [LARGE SCALE GENOMIC DNA]</scope>
    <source>
        <strain evidence="2">G859</strain>
        <tissue evidence="2">Whole worm</tissue>
    </source>
</reference>
<keyword evidence="3" id="KW-1185">Reference proteome</keyword>
<name>A0AAN8IRP0_TRICO</name>